<dbReference type="SUPFAM" id="SSF82549">
    <property type="entry name" value="DAK1/DegV-like"/>
    <property type="match status" value="1"/>
</dbReference>
<comment type="function">
    <text evidence="1">May bind long-chain fatty acids, such as palmitate, and may play a role in lipid transport or fatty acid metabolism.</text>
</comment>
<dbReference type="EMBL" id="JXLC01000032">
    <property type="protein sequence ID" value="OJG86519.1"/>
    <property type="molecule type" value="Genomic_DNA"/>
</dbReference>
<accession>A0AA91G722</accession>
<dbReference type="PROSITE" id="PS51482">
    <property type="entry name" value="DEGV"/>
    <property type="match status" value="1"/>
</dbReference>
<dbReference type="Proteomes" id="UP000183039">
    <property type="component" value="Unassembled WGS sequence"/>
</dbReference>
<dbReference type="AlphaFoldDB" id="A0AA91G722"/>
<organism evidence="3 4">
    <name type="scientific">Enterococcus silesiacus</name>
    <dbReference type="NCBI Taxonomy" id="332949"/>
    <lineage>
        <taxon>Bacteria</taxon>
        <taxon>Bacillati</taxon>
        <taxon>Bacillota</taxon>
        <taxon>Bacilli</taxon>
        <taxon>Lactobacillales</taxon>
        <taxon>Enterococcaceae</taxon>
        <taxon>Enterococcus</taxon>
    </lineage>
</organism>
<reference evidence="3 4" key="1">
    <citation type="submission" date="2014-12" db="EMBL/GenBank/DDBJ databases">
        <title>Draft genome sequences of 29 type strains of Enterococci.</title>
        <authorList>
            <person name="Zhong Z."/>
            <person name="Sun Z."/>
            <person name="Liu W."/>
            <person name="Zhang W."/>
            <person name="Zhang H."/>
        </authorList>
    </citation>
    <scope>NUCLEOTIDE SEQUENCE [LARGE SCALE GENOMIC DNA]</scope>
    <source>
        <strain evidence="3 4">DSM 22801</strain>
    </source>
</reference>
<dbReference type="Gene3D" id="3.40.50.10170">
    <property type="match status" value="1"/>
</dbReference>
<dbReference type="PANTHER" id="PTHR33434">
    <property type="entry name" value="DEGV DOMAIN-CONTAINING PROTEIN DR_1986-RELATED"/>
    <property type="match status" value="1"/>
</dbReference>
<dbReference type="Gene3D" id="3.30.1180.10">
    <property type="match status" value="1"/>
</dbReference>
<dbReference type="PANTHER" id="PTHR33434:SF2">
    <property type="entry name" value="FATTY ACID-BINDING PROTEIN TM_1468"/>
    <property type="match status" value="1"/>
</dbReference>
<evidence type="ECO:0000256" key="2">
    <source>
        <dbReference type="ARBA" id="ARBA00023121"/>
    </source>
</evidence>
<dbReference type="InterPro" id="IPR043168">
    <property type="entry name" value="DegV_C"/>
</dbReference>
<dbReference type="NCBIfam" id="TIGR00762">
    <property type="entry name" value="DegV"/>
    <property type="match status" value="1"/>
</dbReference>
<comment type="caution">
    <text evidence="3">The sequence shown here is derived from an EMBL/GenBank/DDBJ whole genome shotgun (WGS) entry which is preliminary data.</text>
</comment>
<name>A0AA91G722_9ENTE</name>
<gene>
    <name evidence="3" type="ORF">RV15_GL002378</name>
</gene>
<proteinExistence type="predicted"/>
<evidence type="ECO:0000313" key="4">
    <source>
        <dbReference type="Proteomes" id="UP000183039"/>
    </source>
</evidence>
<dbReference type="InterPro" id="IPR050270">
    <property type="entry name" value="DegV_domain_contain"/>
</dbReference>
<evidence type="ECO:0000256" key="1">
    <source>
        <dbReference type="ARBA" id="ARBA00003238"/>
    </source>
</evidence>
<evidence type="ECO:0000313" key="3">
    <source>
        <dbReference type="EMBL" id="OJG86519.1"/>
    </source>
</evidence>
<protein>
    <submittedName>
        <fullName evidence="3">DegV family EDD domain-containing protein</fullName>
    </submittedName>
</protein>
<sequence length="288" mass="31755">MKRGYKMKIAIVTDSTAYLPDRIKNAPNLFVIPIPVILDGRIYNEGIDIEADQYYSLLNSSNEFPTTSQPALGEVIELYKEIKAKGYDTIISIHLSSGISGFVNTLFSLTDSIDGVTLYPYDSKITSVPMGHMVEAALDLVNENASLEDIFAKLDVIRDNTYAYLIVEDLNNLVRGGRLTNGAALIAGLLKIKPILTFEDGKIVLFEKIRSTKKAFARAEEIIGKRDKEIGLPVKLYVIHANNLVVAEEEKAKLQAKYPEAIIEIGHFNPVIGTHLGEKAIALCISAQ</sequence>
<dbReference type="InterPro" id="IPR003797">
    <property type="entry name" value="DegV"/>
</dbReference>
<dbReference type="Pfam" id="PF02645">
    <property type="entry name" value="DegV"/>
    <property type="match status" value="1"/>
</dbReference>
<dbReference type="GO" id="GO:0008289">
    <property type="term" value="F:lipid binding"/>
    <property type="evidence" value="ECO:0007669"/>
    <property type="project" value="UniProtKB-KW"/>
</dbReference>
<keyword evidence="2" id="KW-0446">Lipid-binding</keyword>